<dbReference type="PANTHER" id="PTHR35526:SF3">
    <property type="entry name" value="ANTI-SIGMA-F FACTOR RSBW"/>
    <property type="match status" value="1"/>
</dbReference>
<keyword evidence="1" id="KW-0418">Kinase</keyword>
<dbReference type="GO" id="GO:0005524">
    <property type="term" value="F:ATP binding"/>
    <property type="evidence" value="ECO:0007669"/>
    <property type="project" value="UniProtKB-KW"/>
</dbReference>
<dbReference type="KEGG" id="sarm:DVA86_00305"/>
<keyword evidence="3" id="KW-0547">Nucleotide-binding</keyword>
<dbReference type="AlphaFoldDB" id="A0A345XI50"/>
<keyword evidence="1" id="KW-0808">Transferase</keyword>
<keyword evidence="3" id="KW-0067">ATP-binding</keyword>
<evidence type="ECO:0000313" key="3">
    <source>
        <dbReference type="EMBL" id="AXK31316.1"/>
    </source>
</evidence>
<accession>A0A345XI50</accession>
<dbReference type="Gene3D" id="3.30.565.10">
    <property type="entry name" value="Histidine kinase-like ATPase, C-terminal domain"/>
    <property type="match status" value="1"/>
</dbReference>
<protein>
    <submittedName>
        <fullName evidence="3">ATP-binding protein</fullName>
    </submittedName>
</protein>
<sequence>MKGGVAVALPRGTTVLALPQEDGADTELLWAGFELPAHDAAVVDARRRVHRQLRRWAFPPEVCDTAQLLVSELFTNAVLHSDSSRISCLMHGGGTRLRIEIHDQGSESAVPLPCWATPDDEHGRGLLLVDTLSEEWGVDRTGEEGGRVVWVELGPIST</sequence>
<dbReference type="InterPro" id="IPR036890">
    <property type="entry name" value="HATPase_C_sf"/>
</dbReference>
<organism evidence="3 4">
    <name type="scientific">Streptomyces armeniacus</name>
    <dbReference type="NCBI Taxonomy" id="83291"/>
    <lineage>
        <taxon>Bacteria</taxon>
        <taxon>Bacillati</taxon>
        <taxon>Actinomycetota</taxon>
        <taxon>Actinomycetes</taxon>
        <taxon>Kitasatosporales</taxon>
        <taxon>Streptomycetaceae</taxon>
        <taxon>Streptomyces</taxon>
    </lineage>
</organism>
<dbReference type="EMBL" id="CP031320">
    <property type="protein sequence ID" value="AXK31316.1"/>
    <property type="molecule type" value="Genomic_DNA"/>
</dbReference>
<dbReference type="InterPro" id="IPR050267">
    <property type="entry name" value="Anti-sigma-factor_SerPK"/>
</dbReference>
<evidence type="ECO:0000256" key="1">
    <source>
        <dbReference type="ARBA" id="ARBA00022527"/>
    </source>
</evidence>
<dbReference type="GO" id="GO:0004674">
    <property type="term" value="F:protein serine/threonine kinase activity"/>
    <property type="evidence" value="ECO:0007669"/>
    <property type="project" value="UniProtKB-KW"/>
</dbReference>
<proteinExistence type="predicted"/>
<reference evidence="3 4" key="1">
    <citation type="submission" date="2018-07" db="EMBL/GenBank/DDBJ databases">
        <title>Draft genome of the type strain Streptomyces armeniacus ATCC 15676.</title>
        <authorList>
            <person name="Labana P."/>
            <person name="Gosse J.T."/>
            <person name="Boddy C.N."/>
        </authorList>
    </citation>
    <scope>NUCLEOTIDE SEQUENCE [LARGE SCALE GENOMIC DNA]</scope>
    <source>
        <strain evidence="3 4">ATCC 15676</strain>
    </source>
</reference>
<feature type="domain" description="Histidine kinase/HSP90-like ATPase" evidence="2">
    <location>
        <begin position="36"/>
        <end position="151"/>
    </location>
</feature>
<dbReference type="PANTHER" id="PTHR35526">
    <property type="entry name" value="ANTI-SIGMA-F FACTOR RSBW-RELATED"/>
    <property type="match status" value="1"/>
</dbReference>
<gene>
    <name evidence="3" type="ORF">DVA86_00305</name>
</gene>
<dbReference type="Pfam" id="PF13581">
    <property type="entry name" value="HATPase_c_2"/>
    <property type="match status" value="1"/>
</dbReference>
<evidence type="ECO:0000259" key="2">
    <source>
        <dbReference type="Pfam" id="PF13581"/>
    </source>
</evidence>
<keyword evidence="1" id="KW-0723">Serine/threonine-protein kinase</keyword>
<dbReference type="Proteomes" id="UP000254425">
    <property type="component" value="Chromosome"/>
</dbReference>
<name>A0A345XI50_9ACTN</name>
<dbReference type="CDD" id="cd16936">
    <property type="entry name" value="HATPase_RsbW-like"/>
    <property type="match status" value="1"/>
</dbReference>
<dbReference type="InterPro" id="IPR003594">
    <property type="entry name" value="HATPase_dom"/>
</dbReference>
<evidence type="ECO:0000313" key="4">
    <source>
        <dbReference type="Proteomes" id="UP000254425"/>
    </source>
</evidence>
<dbReference type="SUPFAM" id="SSF55874">
    <property type="entry name" value="ATPase domain of HSP90 chaperone/DNA topoisomerase II/histidine kinase"/>
    <property type="match status" value="1"/>
</dbReference>
<keyword evidence="4" id="KW-1185">Reference proteome</keyword>